<name>A0ABR9JCQ1_9MICC</name>
<accession>A0ABR9JCQ1</accession>
<dbReference type="Proteomes" id="UP000643525">
    <property type="component" value="Unassembled WGS sequence"/>
</dbReference>
<dbReference type="EMBL" id="JADBED010000001">
    <property type="protein sequence ID" value="MBE1523716.1"/>
    <property type="molecule type" value="Genomic_DNA"/>
</dbReference>
<proteinExistence type="predicted"/>
<gene>
    <name evidence="1" type="ORF">H4W27_000834</name>
</gene>
<organism evidence="1 2">
    <name type="scientific">Nesterenkonia lutea</name>
    <dbReference type="NCBI Taxonomy" id="272919"/>
    <lineage>
        <taxon>Bacteria</taxon>
        <taxon>Bacillati</taxon>
        <taxon>Actinomycetota</taxon>
        <taxon>Actinomycetes</taxon>
        <taxon>Micrococcales</taxon>
        <taxon>Micrococcaceae</taxon>
        <taxon>Nesterenkonia</taxon>
    </lineage>
</organism>
<evidence type="ECO:0000313" key="1">
    <source>
        <dbReference type="EMBL" id="MBE1523716.1"/>
    </source>
</evidence>
<reference evidence="1 2" key="1">
    <citation type="submission" date="2020-10" db="EMBL/GenBank/DDBJ databases">
        <title>Sequencing the genomes of 1000 actinobacteria strains.</title>
        <authorList>
            <person name="Klenk H.-P."/>
        </authorList>
    </citation>
    <scope>NUCLEOTIDE SEQUENCE [LARGE SCALE GENOMIC DNA]</scope>
    <source>
        <strain evidence="1 2">DSM 15666</strain>
    </source>
</reference>
<sequence length="59" mass="6417">MEPSGGSVDDFISSVVPAARQRDALRLVPLMQKATGHTPVLWGRIIGFGSYHYRYASGP</sequence>
<dbReference type="RefSeq" id="WP_225939001.1">
    <property type="nucleotide sequence ID" value="NZ_BAAALJ010000014.1"/>
</dbReference>
<evidence type="ECO:0000313" key="2">
    <source>
        <dbReference type="Proteomes" id="UP000643525"/>
    </source>
</evidence>
<keyword evidence="2" id="KW-1185">Reference proteome</keyword>
<comment type="caution">
    <text evidence="1">The sequence shown here is derived from an EMBL/GenBank/DDBJ whole genome shotgun (WGS) entry which is preliminary data.</text>
</comment>
<protein>
    <submittedName>
        <fullName evidence="1">Uncharacterized protein</fullName>
    </submittedName>
</protein>